<protein>
    <submittedName>
        <fullName evidence="1">Uncharacterized protein</fullName>
    </submittedName>
</protein>
<evidence type="ECO:0000313" key="1">
    <source>
        <dbReference type="EMBL" id="AWM14728.1"/>
    </source>
</evidence>
<reference evidence="1 2" key="1">
    <citation type="submission" date="2018-05" db="EMBL/GenBank/DDBJ databases">
        <title>Flavobacterium sp. MEBiC07310.</title>
        <authorList>
            <person name="Baek K."/>
        </authorList>
    </citation>
    <scope>NUCLEOTIDE SEQUENCE [LARGE SCALE GENOMIC DNA]</scope>
    <source>
        <strain evidence="1 2">MEBiC07310</strain>
    </source>
</reference>
<dbReference type="KEGG" id="fse:DI487_13250"/>
<keyword evidence="2" id="KW-1185">Reference proteome</keyword>
<accession>A0A2U8QX28</accession>
<dbReference type="OrthoDB" id="1494920at2"/>
<evidence type="ECO:0000313" key="2">
    <source>
        <dbReference type="Proteomes" id="UP000245429"/>
    </source>
</evidence>
<dbReference type="EMBL" id="CP029463">
    <property type="protein sequence ID" value="AWM14728.1"/>
    <property type="molecule type" value="Genomic_DNA"/>
</dbReference>
<sequence length="118" mass="13767">MKKIALLILILSAVGIWYFDAFHEPVETIDDLIGKNLDFANKVYFKSEADEITSFNINNSLNEFQGGIVNKKSIITDSIVYQYTWKYLNHKETIWVAKTKKQDLEIVDAIRYKKNVKF</sequence>
<proteinExistence type="predicted"/>
<dbReference type="RefSeq" id="WP_109570066.1">
    <property type="nucleotide sequence ID" value="NZ_CP029463.1"/>
</dbReference>
<gene>
    <name evidence="1" type="ORF">DI487_13250</name>
</gene>
<organism evidence="1 2">
    <name type="scientific">Flavobacterium sediminis</name>
    <dbReference type="NCBI Taxonomy" id="2201181"/>
    <lineage>
        <taxon>Bacteria</taxon>
        <taxon>Pseudomonadati</taxon>
        <taxon>Bacteroidota</taxon>
        <taxon>Flavobacteriia</taxon>
        <taxon>Flavobacteriales</taxon>
        <taxon>Flavobacteriaceae</taxon>
        <taxon>Flavobacterium</taxon>
    </lineage>
</organism>
<dbReference type="AlphaFoldDB" id="A0A2U8QX28"/>
<name>A0A2U8QX28_9FLAO</name>
<dbReference type="Proteomes" id="UP000245429">
    <property type="component" value="Chromosome"/>
</dbReference>